<dbReference type="InterPro" id="IPR006614">
    <property type="entry name" value="Peroxin/Ferlin"/>
</dbReference>
<feature type="domain" description="VASt" evidence="4">
    <location>
        <begin position="18"/>
        <end position="205"/>
    </location>
</feature>
<dbReference type="Pfam" id="PF16016">
    <property type="entry name" value="VASt"/>
    <property type="match status" value="1"/>
</dbReference>
<dbReference type="InterPro" id="IPR031968">
    <property type="entry name" value="VASt"/>
</dbReference>
<comment type="caution">
    <text evidence="5">The sequence shown here is derived from an EMBL/GenBank/DDBJ whole genome shotgun (WGS) entry which is preliminary data.</text>
</comment>
<dbReference type="PROSITE" id="PS51778">
    <property type="entry name" value="VAST"/>
    <property type="match status" value="1"/>
</dbReference>
<dbReference type="GO" id="GO:0098588">
    <property type="term" value="C:bounding membrane of organelle"/>
    <property type="evidence" value="ECO:0007669"/>
    <property type="project" value="UniProtKB-ARBA"/>
</dbReference>
<evidence type="ECO:0000256" key="1">
    <source>
        <dbReference type="ARBA" id="ARBA00004370"/>
    </source>
</evidence>
<proteinExistence type="predicted"/>
<feature type="region of interest" description="Disordered" evidence="3">
    <location>
        <begin position="1336"/>
        <end position="1357"/>
    </location>
</feature>
<dbReference type="EMBL" id="JALJOS010000002">
    <property type="protein sequence ID" value="KAK9843301.1"/>
    <property type="molecule type" value="Genomic_DNA"/>
</dbReference>
<keyword evidence="6" id="KW-1185">Reference proteome</keyword>
<feature type="compositionally biased region" description="Low complexity" evidence="3">
    <location>
        <begin position="857"/>
        <end position="873"/>
    </location>
</feature>
<feature type="region of interest" description="Disordered" evidence="3">
    <location>
        <begin position="1239"/>
        <end position="1296"/>
    </location>
</feature>
<keyword evidence="2" id="KW-0472">Membrane</keyword>
<feature type="compositionally biased region" description="Basic and acidic residues" evidence="3">
    <location>
        <begin position="1060"/>
        <end position="1070"/>
    </location>
</feature>
<accession>A0AAW1SB45</accession>
<evidence type="ECO:0000256" key="2">
    <source>
        <dbReference type="ARBA" id="ARBA00023136"/>
    </source>
</evidence>
<protein>
    <recommendedName>
        <fullName evidence="4">VASt domain-containing protein</fullName>
    </recommendedName>
</protein>
<feature type="region of interest" description="Disordered" evidence="3">
    <location>
        <begin position="421"/>
        <end position="461"/>
    </location>
</feature>
<sequence>MKPETTDSQWPRWPQGTAGNGIVNLVLASNVDSLLQLIFGPRSAFTLKCQEVHGNKDYLETGWEPSIEEAKAALANGRNKPNQLKPQAIQDRFRMTSCSGTSMGLKFKTEELQRVTVCQPGKQYEVEACVATTATYGDRFRCICRYKLAAQEKGLSKLTITFTIIFVKPVNFVIKKAIENGANSGISKSFEDTVQVLGTFVDVEGGRKPSPAVAVPETPQPPVGNPMGGWGPVFGHIQDSMASLVEPSLVWTLRGLGRPQNPSPATLRAAGVMGIALLYLLLSLLLACLARLEQHCRTSPGFASHICAWSLHAAGLPQSARQLGMGCLFLVLIHTVLLRTASEVRLLAQRYQALRAARAAGVGEPETPQRGIRFEGYAEALETANAAMSDAQGEAPAAAVAADISDAFRLKDWTKLLSPDTWFPAKQPSSQKTQLKGHDPSAQPSKAPSLTLPRDLDAAGPSGLHAEAAAAAQEANHRGNPGKVAYSNLLSPTFLGRTKDMMSSLGLGPAVKPEEASPRAPATADAKPLAQAPSAQKIAVLRPEITTLADKPAAPIPAEEIPTVPPGPLEMDVLSTGPMVEEVFENERLSAFLIWGHSWPGHFLPTDRVGHWSKRDGAPGGKESMSFANVAPSLPEGWQWEDEDWRVDLAGASESAVDADGWSYAVDFPWLRLPPTQGSGRQRKMQHFVRRRRWLRVRRPISSRSAGLEGELSKLGAEAEAMAATTPTATSANASLPLPLPELPPLQTVLSQNTNSTRHPQPVELPDPPSPTMLSEAAARSRSKATPAAVGPVGYNKLGATSPVLSKPHKSAVWPWRRSLSRPPSADGSKPTPSAASMTAAMPIPLHPSHREHGQPAAAVAAHAPDSAASSSRSVEDQLTDALQSTAAAQPDTEDPRRMSPDGTAGVGLNEGTAASETEPLASAASGAAETEPLNAETGLTLSQHQQLLDEGHFGGWSSASGVIKREKAQRARSIDPAAPLPRLGSRQNSRDLGITGSSPERRSFFGIRHTHASPIGSSPPAGVSRQGSGQSLPSHSPMKPSNASMSPPTRPSARPPSHPLEESYVRDDDGIPFSSEQSFGGALSKELSSADVPIALDGPATSVSGGTTPAAHEHPAQPAGPSPFGMPAMQGAGQQASFMPFDTYQEAASGFTGGVYGIANPPESKARTSGLARGTEGSTDMLASSEDGLEQLQTSMRTHSSSSSGDGTHRPRSSFTQSVAKLGREALENLQDLQTAAQRALTGPKPKEEQSSPNSFSPLESGVRAATDDMQQLHPGSSPSHDSDDGLLHGGSVPVGHLSQAISEHLACATGGSGRPTTPADVSPQDFISLEGRADARSGHPAAAHGPPPDDHALTQPNISHSARRAVEVASQQIEESSCATHLAEDGSTLEQALHRRPPMETPSGKRHKVGEAASEADTSSSELNPADFGLSTIPVWQRSPSE</sequence>
<dbReference type="SMART" id="SM00694">
    <property type="entry name" value="DysFC"/>
    <property type="match status" value="1"/>
</dbReference>
<evidence type="ECO:0000313" key="5">
    <source>
        <dbReference type="EMBL" id="KAK9843301.1"/>
    </source>
</evidence>
<comment type="subcellular location">
    <subcellularLocation>
        <location evidence="1">Membrane</location>
    </subcellularLocation>
</comment>
<feature type="region of interest" description="Disordered" evidence="3">
    <location>
        <begin position="508"/>
        <end position="532"/>
    </location>
</feature>
<dbReference type="InterPro" id="IPR010482">
    <property type="entry name" value="TECPR1-like_DysF"/>
</dbReference>
<feature type="region of interest" description="Disordered" evidence="3">
    <location>
        <begin position="1096"/>
        <end position="1132"/>
    </location>
</feature>
<gene>
    <name evidence="5" type="ORF">WJX74_010063</name>
</gene>
<feature type="compositionally biased region" description="Basic and acidic residues" evidence="3">
    <location>
        <begin position="964"/>
        <end position="974"/>
    </location>
</feature>
<evidence type="ECO:0000259" key="4">
    <source>
        <dbReference type="PROSITE" id="PS51778"/>
    </source>
</evidence>
<organism evidence="5 6">
    <name type="scientific">Apatococcus lobatus</name>
    <dbReference type="NCBI Taxonomy" id="904363"/>
    <lineage>
        <taxon>Eukaryota</taxon>
        <taxon>Viridiplantae</taxon>
        <taxon>Chlorophyta</taxon>
        <taxon>core chlorophytes</taxon>
        <taxon>Trebouxiophyceae</taxon>
        <taxon>Chlorellales</taxon>
        <taxon>Chlorellaceae</taxon>
        <taxon>Apatococcus</taxon>
    </lineage>
</organism>
<feature type="region of interest" description="Disordered" evidence="3">
    <location>
        <begin position="1387"/>
        <end position="1444"/>
    </location>
</feature>
<reference evidence="5 6" key="1">
    <citation type="journal article" date="2024" name="Nat. Commun.">
        <title>Phylogenomics reveals the evolutionary origins of lichenization in chlorophyte algae.</title>
        <authorList>
            <person name="Puginier C."/>
            <person name="Libourel C."/>
            <person name="Otte J."/>
            <person name="Skaloud P."/>
            <person name="Haon M."/>
            <person name="Grisel S."/>
            <person name="Petersen M."/>
            <person name="Berrin J.G."/>
            <person name="Delaux P.M."/>
            <person name="Dal Grande F."/>
            <person name="Keller J."/>
        </authorList>
    </citation>
    <scope>NUCLEOTIDE SEQUENCE [LARGE SCALE GENOMIC DNA]</scope>
    <source>
        <strain evidence="5 6">SAG 2145</strain>
    </source>
</reference>
<dbReference type="GO" id="GO:0005737">
    <property type="term" value="C:cytoplasm"/>
    <property type="evidence" value="ECO:0007669"/>
    <property type="project" value="UniProtKB-ARBA"/>
</dbReference>
<evidence type="ECO:0000313" key="6">
    <source>
        <dbReference type="Proteomes" id="UP001438707"/>
    </source>
</evidence>
<feature type="compositionally biased region" description="Pro residues" evidence="3">
    <location>
        <begin position="1049"/>
        <end position="1059"/>
    </location>
</feature>
<dbReference type="Pfam" id="PF06398">
    <property type="entry name" value="Pex24p"/>
    <property type="match status" value="1"/>
</dbReference>
<feature type="region of interest" description="Disordered" evidence="3">
    <location>
        <begin position="752"/>
        <end position="936"/>
    </location>
</feature>
<feature type="region of interest" description="Disordered" evidence="3">
    <location>
        <begin position="1160"/>
        <end position="1216"/>
    </location>
</feature>
<feature type="region of interest" description="Disordered" evidence="3">
    <location>
        <begin position="953"/>
        <end position="1079"/>
    </location>
</feature>
<dbReference type="Proteomes" id="UP001438707">
    <property type="component" value="Unassembled WGS sequence"/>
</dbReference>
<evidence type="ECO:0000256" key="3">
    <source>
        <dbReference type="SAM" id="MobiDB-lite"/>
    </source>
</evidence>
<name>A0AAW1SB45_9CHLO</name>
<feature type="compositionally biased region" description="Polar residues" evidence="3">
    <location>
        <begin position="1026"/>
        <end position="1043"/>
    </location>
</feature>
<feature type="compositionally biased region" description="Low complexity" evidence="3">
    <location>
        <begin position="1413"/>
        <end position="1424"/>
    </location>
</feature>